<accession>A0A8S1ARA7</accession>
<protein>
    <submittedName>
        <fullName evidence="1">Uncharacterized protein</fullName>
    </submittedName>
</protein>
<name>A0A8S1ARA7_ARCPL</name>
<organism evidence="1 2">
    <name type="scientific">Arctia plantaginis</name>
    <name type="common">Wood tiger moth</name>
    <name type="synonym">Phalaena plantaginis</name>
    <dbReference type="NCBI Taxonomy" id="874455"/>
    <lineage>
        <taxon>Eukaryota</taxon>
        <taxon>Metazoa</taxon>
        <taxon>Ecdysozoa</taxon>
        <taxon>Arthropoda</taxon>
        <taxon>Hexapoda</taxon>
        <taxon>Insecta</taxon>
        <taxon>Pterygota</taxon>
        <taxon>Neoptera</taxon>
        <taxon>Endopterygota</taxon>
        <taxon>Lepidoptera</taxon>
        <taxon>Glossata</taxon>
        <taxon>Ditrysia</taxon>
        <taxon>Noctuoidea</taxon>
        <taxon>Erebidae</taxon>
        <taxon>Arctiinae</taxon>
        <taxon>Arctia</taxon>
    </lineage>
</organism>
<dbReference type="OrthoDB" id="7457489at2759"/>
<evidence type="ECO:0000313" key="2">
    <source>
        <dbReference type="Proteomes" id="UP000494106"/>
    </source>
</evidence>
<reference evidence="1 2" key="1">
    <citation type="submission" date="2020-04" db="EMBL/GenBank/DDBJ databases">
        <authorList>
            <person name="Wallbank WR R."/>
            <person name="Pardo Diaz C."/>
            <person name="Kozak K."/>
            <person name="Martin S."/>
            <person name="Jiggins C."/>
            <person name="Moest M."/>
            <person name="Warren A I."/>
            <person name="Byers J.R.P. K."/>
            <person name="Montejo-Kovacevich G."/>
            <person name="Yen C E."/>
        </authorList>
    </citation>
    <scope>NUCLEOTIDE SEQUENCE [LARGE SCALE GENOMIC DNA]</scope>
</reference>
<comment type="caution">
    <text evidence="1">The sequence shown here is derived from an EMBL/GenBank/DDBJ whole genome shotgun (WGS) entry which is preliminary data.</text>
</comment>
<dbReference type="EMBL" id="CADEBC010000537">
    <property type="protein sequence ID" value="CAB3249113.1"/>
    <property type="molecule type" value="Genomic_DNA"/>
</dbReference>
<gene>
    <name evidence="1" type="ORF">APLA_LOCUS11978</name>
</gene>
<sequence length="224" mass="25186">MLLLLISAKILSGIEDIADNNVRTSNSAENVNYIQTGGDGYVIGEPLWVLRLNNDGWMDSKLTLGTSGDQEDFYNAVAPMIGAAGASQLATRLLNQDNYQQRNKTQQASNGQNTRSEKDLINEITKLINKFALSINIEPDSYLSENEIQKDPSIAIYFKGPYSCLIVVLGDKQWHYVPQTPPFPAWFYESHNTFEAPLKVPEHTRYAFLQVLLRLLKLILSHPL</sequence>
<proteinExistence type="predicted"/>
<dbReference type="AlphaFoldDB" id="A0A8S1ARA7"/>
<keyword evidence="2" id="KW-1185">Reference proteome</keyword>
<dbReference type="Proteomes" id="UP000494106">
    <property type="component" value="Unassembled WGS sequence"/>
</dbReference>
<evidence type="ECO:0000313" key="1">
    <source>
        <dbReference type="EMBL" id="CAB3249113.1"/>
    </source>
</evidence>